<feature type="transmembrane region" description="Helical" evidence="3">
    <location>
        <begin position="245"/>
        <end position="267"/>
    </location>
</feature>
<dbReference type="InterPro" id="IPR029044">
    <property type="entry name" value="Nucleotide-diphossugar_trans"/>
</dbReference>
<sequence>MGKIDQGARLKGTFIVPAYKEEATIARTLQQLDCLSRSKADIDWEIVVVNDGSPDATFEAATAAAEKIGTPVRILSHRRNAGLGAGMRTGIAASTGDVVLAVDCDLSYSIDDISRLIDTWQASHPHIVIASPYMEGGASVQVPRPLAVRSQAANKFLNFTSYHDVKTLTGMVRAYDGPFIRSLSLKAEGPDVMVEIIYKAQILRARIEEIPATLNWTGLEQRVSRSALTSTTSRLTTYRQLINGYLWRPFWVPLIPALVLGVLAVVLTCLGKLGWQGLAITACVLSMQLMVSALMSLQSKRYFEELYNLGYGLRAVHPVEPTRTPSTEMLVPASEELVVEPGVFDTEAASPPAAEPFQETRFRTDERVDA</sequence>
<dbReference type="Pfam" id="PF00535">
    <property type="entry name" value="Glycos_transf_2"/>
    <property type="match status" value="1"/>
</dbReference>
<keyword evidence="3" id="KW-1133">Transmembrane helix</keyword>
<dbReference type="PANTHER" id="PTHR48090">
    <property type="entry name" value="UNDECAPRENYL-PHOSPHATE 4-DEOXY-4-FORMAMIDO-L-ARABINOSE TRANSFERASE-RELATED"/>
    <property type="match status" value="1"/>
</dbReference>
<feature type="region of interest" description="Disordered" evidence="2">
    <location>
        <begin position="346"/>
        <end position="370"/>
    </location>
</feature>
<dbReference type="Gene3D" id="3.90.550.10">
    <property type="entry name" value="Spore Coat Polysaccharide Biosynthesis Protein SpsA, Chain A"/>
    <property type="match status" value="1"/>
</dbReference>
<accession>A0ABW4RSP8</accession>
<comment type="caution">
    <text evidence="5">The sequence shown here is derived from an EMBL/GenBank/DDBJ whole genome shotgun (WGS) entry which is preliminary data.</text>
</comment>
<keyword evidence="3" id="KW-0812">Transmembrane</keyword>
<evidence type="ECO:0000313" key="5">
    <source>
        <dbReference type="EMBL" id="MFD1889231.1"/>
    </source>
</evidence>
<proteinExistence type="inferred from homology"/>
<keyword evidence="3" id="KW-0472">Membrane</keyword>
<dbReference type="RefSeq" id="WP_343872221.1">
    <property type="nucleotide sequence ID" value="NZ_BAAAIX010000007.1"/>
</dbReference>
<name>A0ABW4RSP8_9ACTN</name>
<evidence type="ECO:0000256" key="2">
    <source>
        <dbReference type="SAM" id="MobiDB-lite"/>
    </source>
</evidence>
<evidence type="ECO:0000256" key="1">
    <source>
        <dbReference type="ARBA" id="ARBA00006739"/>
    </source>
</evidence>
<dbReference type="SUPFAM" id="SSF53448">
    <property type="entry name" value="Nucleotide-diphospho-sugar transferases"/>
    <property type="match status" value="1"/>
</dbReference>
<evidence type="ECO:0000313" key="6">
    <source>
        <dbReference type="Proteomes" id="UP001597326"/>
    </source>
</evidence>
<feature type="domain" description="Glycosyltransferase 2-like" evidence="4">
    <location>
        <begin position="14"/>
        <end position="170"/>
    </location>
</feature>
<gene>
    <name evidence="5" type="ORF">ACFSCS_03390</name>
</gene>
<evidence type="ECO:0000256" key="3">
    <source>
        <dbReference type="SAM" id="Phobius"/>
    </source>
</evidence>
<dbReference type="PANTHER" id="PTHR48090:SF6">
    <property type="entry name" value="SLR5056 PROTEIN"/>
    <property type="match status" value="1"/>
</dbReference>
<dbReference type="Proteomes" id="UP001597326">
    <property type="component" value="Unassembled WGS sequence"/>
</dbReference>
<dbReference type="InterPro" id="IPR050256">
    <property type="entry name" value="Glycosyltransferase_2"/>
</dbReference>
<feature type="compositionally biased region" description="Basic and acidic residues" evidence="2">
    <location>
        <begin position="358"/>
        <end position="370"/>
    </location>
</feature>
<protein>
    <submittedName>
        <fullName evidence="5">Glycosyltransferase family 2 protein</fullName>
    </submittedName>
</protein>
<evidence type="ECO:0000259" key="4">
    <source>
        <dbReference type="Pfam" id="PF00535"/>
    </source>
</evidence>
<comment type="similarity">
    <text evidence="1">Belongs to the glycosyltransferase 2 family.</text>
</comment>
<organism evidence="5 6">
    <name type="scientific">Luteococcus peritonei</name>
    <dbReference type="NCBI Taxonomy" id="88874"/>
    <lineage>
        <taxon>Bacteria</taxon>
        <taxon>Bacillati</taxon>
        <taxon>Actinomycetota</taxon>
        <taxon>Actinomycetes</taxon>
        <taxon>Propionibacteriales</taxon>
        <taxon>Propionibacteriaceae</taxon>
        <taxon>Luteococcus</taxon>
    </lineage>
</organism>
<dbReference type="InterPro" id="IPR001173">
    <property type="entry name" value="Glyco_trans_2-like"/>
</dbReference>
<dbReference type="EMBL" id="JBHUFZ010000008">
    <property type="protein sequence ID" value="MFD1889231.1"/>
    <property type="molecule type" value="Genomic_DNA"/>
</dbReference>
<feature type="transmembrane region" description="Helical" evidence="3">
    <location>
        <begin position="273"/>
        <end position="297"/>
    </location>
</feature>
<reference evidence="6" key="1">
    <citation type="journal article" date="2019" name="Int. J. Syst. Evol. Microbiol.">
        <title>The Global Catalogue of Microorganisms (GCM) 10K type strain sequencing project: providing services to taxonomists for standard genome sequencing and annotation.</title>
        <authorList>
            <consortium name="The Broad Institute Genomics Platform"/>
            <consortium name="The Broad Institute Genome Sequencing Center for Infectious Disease"/>
            <person name="Wu L."/>
            <person name="Ma J."/>
        </authorList>
    </citation>
    <scope>NUCLEOTIDE SEQUENCE [LARGE SCALE GENOMIC DNA]</scope>
    <source>
        <strain evidence="6">CAIM 431</strain>
    </source>
</reference>
<keyword evidence="6" id="KW-1185">Reference proteome</keyword>
<dbReference type="CDD" id="cd04179">
    <property type="entry name" value="DPM_DPG-synthase_like"/>
    <property type="match status" value="1"/>
</dbReference>